<dbReference type="RefSeq" id="WP_042470857.1">
    <property type="nucleotide sequence ID" value="NZ_BAYX01000003.1"/>
</dbReference>
<comment type="caution">
    <text evidence="5">The sequence shown here is derived from an EMBL/GenBank/DDBJ whole genome shotgun (WGS) entry which is preliminary data.</text>
</comment>
<keyword evidence="3" id="KW-0804">Transcription</keyword>
<sequence>MLHDLSLLGTKPRSLPLLTSPIARKLETHIALLPEDKAALASLEIRKRVFAKGSDITHEGQSLQSAYILYAGWACSYKLMRNGTRQVINFHVPGDLIGIRRILLPNCDDSLCAITRVEVGEINLEELAEAFHGNGHLAMSILWSTLRDEAILVQHLVDIGRRRPIDRVAHFFLELSSRLNLVGLGTKTAYQCPLTQSLIADALGLTAVHFNRVLRQLRELNAMRFHEGWVELLDPKRLERLADFDSSYLQ</sequence>
<gene>
    <name evidence="5" type="ORF">RRH01S_03_02580</name>
</gene>
<protein>
    <submittedName>
        <fullName evidence="5">Crp family transcriptional regulator</fullName>
    </submittedName>
</protein>
<evidence type="ECO:0000259" key="4">
    <source>
        <dbReference type="PROSITE" id="PS51063"/>
    </source>
</evidence>
<evidence type="ECO:0000256" key="2">
    <source>
        <dbReference type="ARBA" id="ARBA00023125"/>
    </source>
</evidence>
<dbReference type="PROSITE" id="PS51063">
    <property type="entry name" value="HTH_CRP_2"/>
    <property type="match status" value="1"/>
</dbReference>
<dbReference type="AlphaFoldDB" id="A0AA87Q6I2"/>
<dbReference type="InterPro" id="IPR036388">
    <property type="entry name" value="WH-like_DNA-bd_sf"/>
</dbReference>
<dbReference type="Proteomes" id="UP000026941">
    <property type="component" value="Unassembled WGS sequence"/>
</dbReference>
<organism evidence="5 6">
    <name type="scientific">Rhizobium rhizogenes NBRC 13257</name>
    <dbReference type="NCBI Taxonomy" id="1220581"/>
    <lineage>
        <taxon>Bacteria</taxon>
        <taxon>Pseudomonadati</taxon>
        <taxon>Pseudomonadota</taxon>
        <taxon>Alphaproteobacteria</taxon>
        <taxon>Hyphomicrobiales</taxon>
        <taxon>Rhizobiaceae</taxon>
        <taxon>Rhizobium/Agrobacterium group</taxon>
        <taxon>Rhizobium</taxon>
    </lineage>
</organism>
<keyword evidence="1" id="KW-0805">Transcription regulation</keyword>
<dbReference type="CDD" id="cd00038">
    <property type="entry name" value="CAP_ED"/>
    <property type="match status" value="1"/>
</dbReference>
<evidence type="ECO:0000256" key="3">
    <source>
        <dbReference type="ARBA" id="ARBA00023163"/>
    </source>
</evidence>
<accession>A0AA87Q6I2</accession>
<dbReference type="GO" id="GO:0003677">
    <property type="term" value="F:DNA binding"/>
    <property type="evidence" value="ECO:0007669"/>
    <property type="project" value="UniProtKB-KW"/>
</dbReference>
<dbReference type="SUPFAM" id="SSF46785">
    <property type="entry name" value="Winged helix' DNA-binding domain"/>
    <property type="match status" value="1"/>
</dbReference>
<reference evidence="5 6" key="1">
    <citation type="submission" date="2014-05" db="EMBL/GenBank/DDBJ databases">
        <title>Whole genome shotgun sequence of Rhizobium rhizogenes NBRC 13257.</title>
        <authorList>
            <person name="Katano-Makiyama Y."/>
            <person name="Hosoyama A."/>
            <person name="Hashimoto M."/>
            <person name="Hosoyama Y."/>
            <person name="Noguchi M."/>
            <person name="Tsuchikane K."/>
            <person name="Kimura A."/>
            <person name="Ohji S."/>
            <person name="Ichikawa N."/>
            <person name="Yamazoe A."/>
            <person name="Fujita N."/>
        </authorList>
    </citation>
    <scope>NUCLEOTIDE SEQUENCE [LARGE SCALE GENOMIC DNA]</scope>
    <source>
        <strain evidence="5 6">NBRC 13257</strain>
    </source>
</reference>
<dbReference type="InterPro" id="IPR014710">
    <property type="entry name" value="RmlC-like_jellyroll"/>
</dbReference>
<dbReference type="Gene3D" id="1.10.10.10">
    <property type="entry name" value="Winged helix-like DNA-binding domain superfamily/Winged helix DNA-binding domain"/>
    <property type="match status" value="1"/>
</dbReference>
<evidence type="ECO:0000313" key="5">
    <source>
        <dbReference type="EMBL" id="GAJ92189.1"/>
    </source>
</evidence>
<keyword evidence="2" id="KW-0238">DNA-binding</keyword>
<evidence type="ECO:0000256" key="1">
    <source>
        <dbReference type="ARBA" id="ARBA00023015"/>
    </source>
</evidence>
<dbReference type="SUPFAM" id="SSF51206">
    <property type="entry name" value="cAMP-binding domain-like"/>
    <property type="match status" value="1"/>
</dbReference>
<dbReference type="Pfam" id="PF13545">
    <property type="entry name" value="HTH_Crp_2"/>
    <property type="match status" value="1"/>
</dbReference>
<dbReference type="EMBL" id="BAYX01000003">
    <property type="protein sequence ID" value="GAJ92189.1"/>
    <property type="molecule type" value="Genomic_DNA"/>
</dbReference>
<dbReference type="InterPro" id="IPR018490">
    <property type="entry name" value="cNMP-bd_dom_sf"/>
</dbReference>
<dbReference type="InterPro" id="IPR000595">
    <property type="entry name" value="cNMP-bd_dom"/>
</dbReference>
<dbReference type="GO" id="GO:0006355">
    <property type="term" value="P:regulation of DNA-templated transcription"/>
    <property type="evidence" value="ECO:0007669"/>
    <property type="project" value="InterPro"/>
</dbReference>
<name>A0AA87Q6I2_RHIRH</name>
<dbReference type="InterPro" id="IPR036390">
    <property type="entry name" value="WH_DNA-bd_sf"/>
</dbReference>
<dbReference type="Pfam" id="PF00027">
    <property type="entry name" value="cNMP_binding"/>
    <property type="match status" value="1"/>
</dbReference>
<evidence type="ECO:0000313" key="6">
    <source>
        <dbReference type="Proteomes" id="UP000026941"/>
    </source>
</evidence>
<dbReference type="InterPro" id="IPR012318">
    <property type="entry name" value="HTH_CRP"/>
</dbReference>
<proteinExistence type="predicted"/>
<feature type="domain" description="HTH crp-type" evidence="4">
    <location>
        <begin position="162"/>
        <end position="236"/>
    </location>
</feature>
<dbReference type="Gene3D" id="2.60.120.10">
    <property type="entry name" value="Jelly Rolls"/>
    <property type="match status" value="1"/>
</dbReference>